<name>A0A5M8RHW0_9BACI</name>
<sequence length="409" mass="48143">MADERRIILINRTRIFISSAYEDALKGPRQTIKRNLEKSGHEVPIFENGDFGTWEKDTLQQCLDVVDSSDVFILLINEKAGNMNPETKLTPTYLEYRAALMKKKHILVFVSSYIKQQFDLLRREFDQLKKAYLRDNPRQPSSPIEPFEKWMNEQSKKDGMMKEILNKADHFIWAFLYDLFENRSWLYTIDFHKTEEECLKISSMLSTSFRSVVGYLSRQREIQQLEKQATYLANYTDFTINLMNVMNENNLITHTKDYDGWCRFLEKGISCFTEKEIIQTPGYNPICVNTISNCFAASLYRRERNLLSLVGTAGEITANEFYSLDEEDVYVVNAYNETARLIFFSEEKQTVYLTERFGEYVLCLHFRLSEKWSTEQVQAYSDEVECAIIDEHEHFYVFLTLLLGGREHE</sequence>
<evidence type="ECO:0000259" key="1">
    <source>
        <dbReference type="Pfam" id="PF13271"/>
    </source>
</evidence>
<proteinExistence type="predicted"/>
<comment type="caution">
    <text evidence="2">The sequence shown here is derived from an EMBL/GenBank/DDBJ whole genome shotgun (WGS) entry which is preliminary data.</text>
</comment>
<dbReference type="Proteomes" id="UP000324326">
    <property type="component" value="Unassembled WGS sequence"/>
</dbReference>
<dbReference type="EMBL" id="QSND01000007">
    <property type="protein sequence ID" value="KAA6446980.1"/>
    <property type="molecule type" value="Genomic_DNA"/>
</dbReference>
<evidence type="ECO:0000313" key="2">
    <source>
        <dbReference type="EMBL" id="KAA6446980.1"/>
    </source>
</evidence>
<organism evidence="2 3">
    <name type="scientific">Bacillus swezeyi</name>
    <dbReference type="NCBI Taxonomy" id="1925020"/>
    <lineage>
        <taxon>Bacteria</taxon>
        <taxon>Bacillati</taxon>
        <taxon>Bacillota</taxon>
        <taxon>Bacilli</taxon>
        <taxon>Bacillales</taxon>
        <taxon>Bacillaceae</taxon>
        <taxon>Bacillus</taxon>
    </lineage>
</organism>
<accession>A0A5M8RHW0</accession>
<gene>
    <name evidence="2" type="ORF">DX927_23330</name>
</gene>
<feature type="domain" description="DUF4062" evidence="1">
    <location>
        <begin position="14"/>
        <end position="99"/>
    </location>
</feature>
<dbReference type="InterPro" id="IPR025139">
    <property type="entry name" value="DUF4062"/>
</dbReference>
<reference evidence="2 3" key="1">
    <citation type="submission" date="2018-08" db="EMBL/GenBank/DDBJ databases">
        <title>Bacillus phenotypic plasticity.</title>
        <authorList>
            <person name="Hurtado E."/>
        </authorList>
    </citation>
    <scope>NUCLEOTIDE SEQUENCE [LARGE SCALE GENOMIC DNA]</scope>
    <source>
        <strain evidence="2 3">427</strain>
    </source>
</reference>
<protein>
    <submittedName>
        <fullName evidence="2">DUF4062 domain-containing protein</fullName>
    </submittedName>
</protein>
<dbReference type="AlphaFoldDB" id="A0A5M8RHW0"/>
<dbReference type="Pfam" id="PF13271">
    <property type="entry name" value="DUF4062"/>
    <property type="match status" value="1"/>
</dbReference>
<evidence type="ECO:0000313" key="3">
    <source>
        <dbReference type="Proteomes" id="UP000324326"/>
    </source>
</evidence>